<evidence type="ECO:0000256" key="1">
    <source>
        <dbReference type="SAM" id="MobiDB-lite"/>
    </source>
</evidence>
<reference evidence="3 4" key="1">
    <citation type="submission" date="2016-07" db="EMBL/GenBank/DDBJ databases">
        <title>Pervasive Adenine N6-methylation of Active Genes in Fungi.</title>
        <authorList>
            <consortium name="DOE Joint Genome Institute"/>
            <person name="Mondo S.J."/>
            <person name="Dannebaum R.O."/>
            <person name="Kuo R.C."/>
            <person name="Labutti K."/>
            <person name="Haridas S."/>
            <person name="Kuo A."/>
            <person name="Salamov A."/>
            <person name="Ahrendt S.R."/>
            <person name="Lipzen A."/>
            <person name="Sullivan W."/>
            <person name="Andreopoulos W.B."/>
            <person name="Clum A."/>
            <person name="Lindquist E."/>
            <person name="Daum C."/>
            <person name="Ramamoorthy G.K."/>
            <person name="Gryganskyi A."/>
            <person name="Culley D."/>
            <person name="Magnuson J.K."/>
            <person name="James T.Y."/>
            <person name="O'Malley M.A."/>
            <person name="Stajich J.E."/>
            <person name="Spatafora J.W."/>
            <person name="Visel A."/>
            <person name="Grigoriev I.V."/>
        </authorList>
    </citation>
    <scope>NUCLEOTIDE SEQUENCE [LARGE SCALE GENOMIC DNA]</scope>
    <source>
        <strain evidence="3 4">CBS 115471</strain>
    </source>
</reference>
<accession>A0A1Y1ZBL3</accession>
<evidence type="ECO:0000313" key="4">
    <source>
        <dbReference type="Proteomes" id="UP000193144"/>
    </source>
</evidence>
<comment type="caution">
    <text evidence="3">The sequence shown here is derived from an EMBL/GenBank/DDBJ whole genome shotgun (WGS) entry which is preliminary data.</text>
</comment>
<sequence>VFNYYFLFLAVFGVLVAISLWWIHRRRKRRKEQMRLSGQHALARDLDGWVNTRRWMHGGWRHNQSGFVRREEGLDEHGEAPPPYEPKGETSVAVGGANSTGEGTADISIPLRTLQRDDIERSRPPEY</sequence>
<feature type="transmembrane region" description="Helical" evidence="2">
    <location>
        <begin position="6"/>
        <end position="24"/>
    </location>
</feature>
<feature type="compositionally biased region" description="Basic and acidic residues" evidence="1">
    <location>
        <begin position="114"/>
        <end position="127"/>
    </location>
</feature>
<dbReference type="AlphaFoldDB" id="A0A1Y1ZBL3"/>
<organism evidence="3 4">
    <name type="scientific">Clohesyomyces aquaticus</name>
    <dbReference type="NCBI Taxonomy" id="1231657"/>
    <lineage>
        <taxon>Eukaryota</taxon>
        <taxon>Fungi</taxon>
        <taxon>Dikarya</taxon>
        <taxon>Ascomycota</taxon>
        <taxon>Pezizomycotina</taxon>
        <taxon>Dothideomycetes</taxon>
        <taxon>Pleosporomycetidae</taxon>
        <taxon>Pleosporales</taxon>
        <taxon>Lindgomycetaceae</taxon>
        <taxon>Clohesyomyces</taxon>
    </lineage>
</organism>
<feature type="region of interest" description="Disordered" evidence="1">
    <location>
        <begin position="70"/>
        <end position="127"/>
    </location>
</feature>
<name>A0A1Y1ZBL3_9PLEO</name>
<feature type="non-terminal residue" evidence="3">
    <location>
        <position position="1"/>
    </location>
</feature>
<feature type="non-terminal residue" evidence="3">
    <location>
        <position position="127"/>
    </location>
</feature>
<evidence type="ECO:0000313" key="3">
    <source>
        <dbReference type="EMBL" id="ORY07671.1"/>
    </source>
</evidence>
<dbReference type="Proteomes" id="UP000193144">
    <property type="component" value="Unassembled WGS sequence"/>
</dbReference>
<dbReference type="EMBL" id="MCFA01000107">
    <property type="protein sequence ID" value="ORY07671.1"/>
    <property type="molecule type" value="Genomic_DNA"/>
</dbReference>
<evidence type="ECO:0000256" key="2">
    <source>
        <dbReference type="SAM" id="Phobius"/>
    </source>
</evidence>
<proteinExistence type="predicted"/>
<keyword evidence="2" id="KW-0812">Transmembrane</keyword>
<gene>
    <name evidence="3" type="ORF">BCR34DRAFT_452086</name>
</gene>
<keyword evidence="2" id="KW-1133">Transmembrane helix</keyword>
<keyword evidence="2" id="KW-0472">Membrane</keyword>
<dbReference type="OrthoDB" id="4775599at2759"/>
<keyword evidence="4" id="KW-1185">Reference proteome</keyword>
<feature type="compositionally biased region" description="Basic and acidic residues" evidence="1">
    <location>
        <begin position="70"/>
        <end position="79"/>
    </location>
</feature>
<protein>
    <submittedName>
        <fullName evidence="3">Uncharacterized protein</fullName>
    </submittedName>
</protein>